<feature type="transmembrane region" description="Helical" evidence="1">
    <location>
        <begin position="284"/>
        <end position="304"/>
    </location>
</feature>
<protein>
    <submittedName>
        <fullName evidence="3">HupE/UreJ family protein</fullName>
    </submittedName>
</protein>
<evidence type="ECO:0000313" key="4">
    <source>
        <dbReference type="Proteomes" id="UP001596055"/>
    </source>
</evidence>
<dbReference type="InterPro" id="IPR032809">
    <property type="entry name" value="Put_HupE_UreJ"/>
</dbReference>
<dbReference type="EMBL" id="JBHSNL010000006">
    <property type="protein sequence ID" value="MFC5546516.1"/>
    <property type="molecule type" value="Genomic_DNA"/>
</dbReference>
<evidence type="ECO:0000256" key="1">
    <source>
        <dbReference type="SAM" id="Phobius"/>
    </source>
</evidence>
<sequence length="379" mass="40218">MSHHNPLAFAALWVALLALMSPVAHAHKASDSFIYISPDEGHLRVDLALRDLALLVSLDRNGDQAVSGAEVRAARPAITRTVEQGVMVSNAGGPCRLTGQRWGISEHSDGNYAAADYRIDCADGGTPDTLRYTLLFHIDPLHRALVSIEGSSGSRLAVFGPETGEISLGTRPPSPWQTFLTFVHQGVLHLLMGMDHLFFLLVLAIPATLGVRAATGSRRALGLTARIKKLAGIATAFTVAHSITLALSALNIVNLPSAWVETAIALSITVTAINVIWPVLGERTWLLAFGFGLVHGFGFASVLSDLTSGQSELASALAGFNIGVELGQIGLLLVGFPLLYALAHRPVYERAMVPIMLAVVGVTSLVWAGQRVPLPGWIG</sequence>
<dbReference type="Pfam" id="PF13795">
    <property type="entry name" value="HupE_UreJ_2"/>
    <property type="match status" value="1"/>
</dbReference>
<gene>
    <name evidence="3" type="ORF">ACFPQA_15740</name>
</gene>
<keyword evidence="1" id="KW-1133">Transmembrane helix</keyword>
<dbReference type="PROSITE" id="PS00018">
    <property type="entry name" value="EF_HAND_1"/>
    <property type="match status" value="1"/>
</dbReference>
<dbReference type="Proteomes" id="UP001596055">
    <property type="component" value="Unassembled WGS sequence"/>
</dbReference>
<dbReference type="RefSeq" id="WP_248158561.1">
    <property type="nucleotide sequence ID" value="NZ_JAKZAJ010000004.1"/>
</dbReference>
<keyword evidence="1" id="KW-0812">Transmembrane</keyword>
<feature type="transmembrane region" description="Helical" evidence="1">
    <location>
        <begin position="351"/>
        <end position="369"/>
    </location>
</feature>
<keyword evidence="2" id="KW-0732">Signal</keyword>
<evidence type="ECO:0000313" key="3">
    <source>
        <dbReference type="EMBL" id="MFC5546516.1"/>
    </source>
</evidence>
<feature type="transmembrane region" description="Helical" evidence="1">
    <location>
        <begin position="258"/>
        <end position="277"/>
    </location>
</feature>
<comment type="caution">
    <text evidence="3">The sequence shown here is derived from an EMBL/GenBank/DDBJ whole genome shotgun (WGS) entry which is preliminary data.</text>
</comment>
<name>A0ABW0RR34_9GAMM</name>
<keyword evidence="1" id="KW-0472">Membrane</keyword>
<feature type="transmembrane region" description="Helical" evidence="1">
    <location>
        <begin position="316"/>
        <end position="339"/>
    </location>
</feature>
<dbReference type="InterPro" id="IPR018247">
    <property type="entry name" value="EF_Hand_1_Ca_BS"/>
</dbReference>
<feature type="transmembrane region" description="Helical" evidence="1">
    <location>
        <begin position="187"/>
        <end position="209"/>
    </location>
</feature>
<keyword evidence="4" id="KW-1185">Reference proteome</keyword>
<reference evidence="4" key="1">
    <citation type="journal article" date="2019" name="Int. J. Syst. Evol. Microbiol.">
        <title>The Global Catalogue of Microorganisms (GCM) 10K type strain sequencing project: providing services to taxonomists for standard genome sequencing and annotation.</title>
        <authorList>
            <consortium name="The Broad Institute Genomics Platform"/>
            <consortium name="The Broad Institute Genome Sequencing Center for Infectious Disease"/>
            <person name="Wu L."/>
            <person name="Ma J."/>
        </authorList>
    </citation>
    <scope>NUCLEOTIDE SEQUENCE [LARGE SCALE GENOMIC DNA]</scope>
    <source>
        <strain evidence="4">CGMCC 4.1799</strain>
    </source>
</reference>
<feature type="chain" id="PRO_5045260046" evidence="2">
    <location>
        <begin position="27"/>
        <end position="379"/>
    </location>
</feature>
<feature type="signal peptide" evidence="2">
    <location>
        <begin position="1"/>
        <end position="26"/>
    </location>
</feature>
<feature type="transmembrane region" description="Helical" evidence="1">
    <location>
        <begin position="230"/>
        <end position="252"/>
    </location>
</feature>
<proteinExistence type="predicted"/>
<organism evidence="3 4">
    <name type="scientific">Marinobacter koreensis</name>
    <dbReference type="NCBI Taxonomy" id="335974"/>
    <lineage>
        <taxon>Bacteria</taxon>
        <taxon>Pseudomonadati</taxon>
        <taxon>Pseudomonadota</taxon>
        <taxon>Gammaproteobacteria</taxon>
        <taxon>Pseudomonadales</taxon>
        <taxon>Marinobacteraceae</taxon>
        <taxon>Marinobacter</taxon>
    </lineage>
</organism>
<accession>A0ABW0RR34</accession>
<evidence type="ECO:0000256" key="2">
    <source>
        <dbReference type="SAM" id="SignalP"/>
    </source>
</evidence>